<keyword evidence="2" id="KW-1185">Reference proteome</keyword>
<dbReference type="EMBL" id="HG792015">
    <property type="protein sequence ID" value="CDM28309.1"/>
    <property type="molecule type" value="Genomic_DNA"/>
</dbReference>
<organism evidence="1 2">
    <name type="scientific">Penicillium roqueforti (strain FM164)</name>
    <dbReference type="NCBI Taxonomy" id="1365484"/>
    <lineage>
        <taxon>Eukaryota</taxon>
        <taxon>Fungi</taxon>
        <taxon>Dikarya</taxon>
        <taxon>Ascomycota</taxon>
        <taxon>Pezizomycotina</taxon>
        <taxon>Eurotiomycetes</taxon>
        <taxon>Eurotiomycetidae</taxon>
        <taxon>Eurotiales</taxon>
        <taxon>Aspergillaceae</taxon>
        <taxon>Penicillium</taxon>
    </lineage>
</organism>
<evidence type="ECO:0000313" key="1">
    <source>
        <dbReference type="EMBL" id="CDM28309.1"/>
    </source>
</evidence>
<protein>
    <submittedName>
        <fullName evidence="1">Genomic scaffold, ProqFM164S01</fullName>
    </submittedName>
</protein>
<reference evidence="1" key="1">
    <citation type="journal article" date="2014" name="Nat. Commun.">
        <title>Multiple recent horizontal transfers of a large genomic region in cheese making fungi.</title>
        <authorList>
            <person name="Cheeseman K."/>
            <person name="Ropars J."/>
            <person name="Renault P."/>
            <person name="Dupont J."/>
            <person name="Gouzy J."/>
            <person name="Branca A."/>
            <person name="Abraham A.L."/>
            <person name="Ceppi M."/>
            <person name="Conseiller E."/>
            <person name="Debuchy R."/>
            <person name="Malagnac F."/>
            <person name="Goarin A."/>
            <person name="Silar P."/>
            <person name="Lacoste S."/>
            <person name="Sallet E."/>
            <person name="Bensimon A."/>
            <person name="Giraud T."/>
            <person name="Brygoo Y."/>
        </authorList>
    </citation>
    <scope>NUCLEOTIDE SEQUENCE [LARGE SCALE GENOMIC DNA]</scope>
    <source>
        <strain evidence="1">FM164</strain>
    </source>
</reference>
<dbReference type="AlphaFoldDB" id="W6Q296"/>
<sequence length="43" mass="4884">MFIQDILYKGSRLVKVRFAGYPGRDIPPVPPPLRSTHLCAYPI</sequence>
<accession>W6Q296</accession>
<gene>
    <name evidence="1" type="ORF">PROQFM164_S01g002120</name>
</gene>
<name>W6Q296_PENRF</name>
<evidence type="ECO:0000313" key="2">
    <source>
        <dbReference type="Proteomes" id="UP000030686"/>
    </source>
</evidence>
<dbReference type="Proteomes" id="UP000030686">
    <property type="component" value="Unassembled WGS sequence"/>
</dbReference>
<proteinExistence type="predicted"/>